<accession>A0A3D4V666</accession>
<feature type="chain" id="PRO_5017810733" description="CHRD domain-containing protein" evidence="1">
    <location>
        <begin position="27"/>
        <end position="173"/>
    </location>
</feature>
<evidence type="ECO:0000313" key="2">
    <source>
        <dbReference type="EMBL" id="HCT56616.1"/>
    </source>
</evidence>
<gene>
    <name evidence="2" type="ORF">DGD08_05305</name>
</gene>
<comment type="caution">
    <text evidence="2">The sequence shown here is derived from an EMBL/GenBank/DDBJ whole genome shotgun (WGS) entry which is preliminary data.</text>
</comment>
<feature type="signal peptide" evidence="1">
    <location>
        <begin position="1"/>
        <end position="26"/>
    </location>
</feature>
<evidence type="ECO:0000256" key="1">
    <source>
        <dbReference type="SAM" id="SignalP"/>
    </source>
</evidence>
<evidence type="ECO:0008006" key="4">
    <source>
        <dbReference type="Google" id="ProtNLM"/>
    </source>
</evidence>
<dbReference type="EMBL" id="DPIY01000006">
    <property type="protein sequence ID" value="HCT56616.1"/>
    <property type="molecule type" value="Genomic_DNA"/>
</dbReference>
<dbReference type="Proteomes" id="UP000264071">
    <property type="component" value="Unassembled WGS sequence"/>
</dbReference>
<organism evidence="2 3">
    <name type="scientific">Gemmatimonas aurantiaca</name>
    <dbReference type="NCBI Taxonomy" id="173480"/>
    <lineage>
        <taxon>Bacteria</taxon>
        <taxon>Pseudomonadati</taxon>
        <taxon>Gemmatimonadota</taxon>
        <taxon>Gemmatimonadia</taxon>
        <taxon>Gemmatimonadales</taxon>
        <taxon>Gemmatimonadaceae</taxon>
        <taxon>Gemmatimonas</taxon>
    </lineage>
</organism>
<keyword evidence="1" id="KW-0732">Signal</keyword>
<reference evidence="2 3" key="1">
    <citation type="journal article" date="2018" name="Nat. Biotechnol.">
        <title>A standardized bacterial taxonomy based on genome phylogeny substantially revises the tree of life.</title>
        <authorList>
            <person name="Parks D.H."/>
            <person name="Chuvochina M."/>
            <person name="Waite D.W."/>
            <person name="Rinke C."/>
            <person name="Skarshewski A."/>
            <person name="Chaumeil P.A."/>
            <person name="Hugenholtz P."/>
        </authorList>
    </citation>
    <scope>NUCLEOTIDE SEQUENCE [LARGE SCALE GENOMIC DNA]</scope>
    <source>
        <strain evidence="2">UBA8844</strain>
    </source>
</reference>
<name>A0A3D4V666_9BACT</name>
<dbReference type="AlphaFoldDB" id="A0A3D4V666"/>
<proteinExistence type="predicted"/>
<evidence type="ECO:0000313" key="3">
    <source>
        <dbReference type="Proteomes" id="UP000264071"/>
    </source>
</evidence>
<protein>
    <recommendedName>
        <fullName evidence="4">CHRD domain-containing protein</fullName>
    </recommendedName>
</protein>
<sequence length="173" mass="18516">MLNHRIHGVLTATLLIVSGMTPGALAAQSWSGTLTGQEAIPANESAGAAHAIMTMADSSLAVQFTWQDMPSATICLWNGPPTTQSAFADAVMCFADWTEQRRVTDGTQRMHVNLNKLSSYSPSFVRKHQNSLPAVREAFAKVLAGGDAYIGMAIQQLPAGISIGTRLKPMSDW</sequence>